<dbReference type="Proteomes" id="UP000019678">
    <property type="component" value="Unassembled WGS sequence"/>
</dbReference>
<comment type="caution">
    <text evidence="2">The sequence shown here is derived from an EMBL/GenBank/DDBJ whole genome shotgun (WGS) entry which is preliminary data.</text>
</comment>
<dbReference type="EMBL" id="ASRX01000026">
    <property type="protein sequence ID" value="EYF05126.1"/>
    <property type="molecule type" value="Genomic_DNA"/>
</dbReference>
<feature type="region of interest" description="Disordered" evidence="1">
    <location>
        <begin position="1"/>
        <end position="124"/>
    </location>
</feature>
<keyword evidence="3" id="KW-1185">Reference proteome</keyword>
<reference evidence="2 3" key="1">
    <citation type="submission" date="2013-05" db="EMBL/GenBank/DDBJ databases">
        <title>Genome assembly of Chondromyces apiculatus DSM 436.</title>
        <authorList>
            <person name="Sharma G."/>
            <person name="Khatri I."/>
            <person name="Kaur C."/>
            <person name="Mayilraj S."/>
            <person name="Subramanian S."/>
        </authorList>
    </citation>
    <scope>NUCLEOTIDE SEQUENCE [LARGE SCALE GENOMIC DNA]</scope>
    <source>
        <strain evidence="2 3">DSM 436</strain>
    </source>
</reference>
<gene>
    <name evidence="2" type="ORF">CAP_3489</name>
</gene>
<organism evidence="2 3">
    <name type="scientific">Chondromyces apiculatus DSM 436</name>
    <dbReference type="NCBI Taxonomy" id="1192034"/>
    <lineage>
        <taxon>Bacteria</taxon>
        <taxon>Pseudomonadati</taxon>
        <taxon>Myxococcota</taxon>
        <taxon>Polyangia</taxon>
        <taxon>Polyangiales</taxon>
        <taxon>Polyangiaceae</taxon>
        <taxon>Chondromyces</taxon>
    </lineage>
</organism>
<accession>A0A017T962</accession>
<evidence type="ECO:0000313" key="2">
    <source>
        <dbReference type="EMBL" id="EYF05126.1"/>
    </source>
</evidence>
<dbReference type="STRING" id="1192034.CAP_3489"/>
<evidence type="ECO:0000313" key="3">
    <source>
        <dbReference type="Proteomes" id="UP000019678"/>
    </source>
</evidence>
<name>A0A017T962_9BACT</name>
<feature type="compositionally biased region" description="Low complexity" evidence="1">
    <location>
        <begin position="92"/>
        <end position="124"/>
    </location>
</feature>
<dbReference type="AlphaFoldDB" id="A0A017T962"/>
<evidence type="ECO:0000256" key="1">
    <source>
        <dbReference type="SAM" id="MobiDB-lite"/>
    </source>
</evidence>
<sequence length="124" mass="13737">MKIDRDPLPLLAKATHDSRTTDTSVMGIGAHPPGNWSVSMRPHQQHPNDQRANVKNPNNQSFQADQANRGKQAQGNAPGQMNAPGYEGAGTQGEQQQTRQQTPQQNPQQNQENPRQQQQRTPGR</sequence>
<protein>
    <submittedName>
        <fullName evidence="2">Uncharacterized protein</fullName>
    </submittedName>
</protein>
<feature type="compositionally biased region" description="Polar residues" evidence="1">
    <location>
        <begin position="45"/>
        <end position="79"/>
    </location>
</feature>
<proteinExistence type="predicted"/>